<feature type="compositionally biased region" description="Basic and acidic residues" evidence="1">
    <location>
        <begin position="52"/>
        <end position="70"/>
    </location>
</feature>
<dbReference type="EMBL" id="JAAAUQ010000835">
    <property type="protein sequence ID" value="KAF9147292.1"/>
    <property type="molecule type" value="Genomic_DNA"/>
</dbReference>
<evidence type="ECO:0000256" key="1">
    <source>
        <dbReference type="SAM" id="MobiDB-lite"/>
    </source>
</evidence>
<protein>
    <submittedName>
        <fullName evidence="3">Uncharacterized protein</fullName>
    </submittedName>
</protein>
<name>A0A9P5RTL1_9FUNG</name>
<gene>
    <name evidence="3" type="ORF">BG015_011093</name>
</gene>
<dbReference type="Proteomes" id="UP000748756">
    <property type="component" value="Unassembled WGS sequence"/>
</dbReference>
<keyword evidence="2" id="KW-0732">Signal</keyword>
<evidence type="ECO:0000313" key="3">
    <source>
        <dbReference type="EMBL" id="KAF9147292.1"/>
    </source>
</evidence>
<feature type="non-terminal residue" evidence="3">
    <location>
        <position position="1"/>
    </location>
</feature>
<keyword evidence="4" id="KW-1185">Reference proteome</keyword>
<feature type="chain" id="PRO_5040505365" evidence="2">
    <location>
        <begin position="25"/>
        <end position="101"/>
    </location>
</feature>
<dbReference type="AlphaFoldDB" id="A0A9P5RTL1"/>
<proteinExistence type="predicted"/>
<sequence>MVHSVVRPMTIAAAAALVASSARASLNPVYADESEDQSGFNHGHRASQLPHIADKPEIKPEEAKSNLRREAYSRSYNHANARSVIAPEEDLFPGLAYVAIA</sequence>
<feature type="region of interest" description="Disordered" evidence="1">
    <location>
        <begin position="29"/>
        <end position="70"/>
    </location>
</feature>
<organism evidence="3 4">
    <name type="scientific">Linnemannia schmuckeri</name>
    <dbReference type="NCBI Taxonomy" id="64567"/>
    <lineage>
        <taxon>Eukaryota</taxon>
        <taxon>Fungi</taxon>
        <taxon>Fungi incertae sedis</taxon>
        <taxon>Mucoromycota</taxon>
        <taxon>Mortierellomycotina</taxon>
        <taxon>Mortierellomycetes</taxon>
        <taxon>Mortierellales</taxon>
        <taxon>Mortierellaceae</taxon>
        <taxon>Linnemannia</taxon>
    </lineage>
</organism>
<accession>A0A9P5RTL1</accession>
<comment type="caution">
    <text evidence="3">The sequence shown here is derived from an EMBL/GenBank/DDBJ whole genome shotgun (WGS) entry which is preliminary data.</text>
</comment>
<feature type="signal peptide" evidence="2">
    <location>
        <begin position="1"/>
        <end position="24"/>
    </location>
</feature>
<evidence type="ECO:0000256" key="2">
    <source>
        <dbReference type="SAM" id="SignalP"/>
    </source>
</evidence>
<reference evidence="3" key="1">
    <citation type="journal article" date="2020" name="Fungal Divers.">
        <title>Resolving the Mortierellaceae phylogeny through synthesis of multi-gene phylogenetics and phylogenomics.</title>
        <authorList>
            <person name="Vandepol N."/>
            <person name="Liber J."/>
            <person name="Desiro A."/>
            <person name="Na H."/>
            <person name="Kennedy M."/>
            <person name="Barry K."/>
            <person name="Grigoriev I.V."/>
            <person name="Miller A.N."/>
            <person name="O'Donnell K."/>
            <person name="Stajich J.E."/>
            <person name="Bonito G."/>
        </authorList>
    </citation>
    <scope>NUCLEOTIDE SEQUENCE</scope>
    <source>
        <strain evidence="3">NRRL 6426</strain>
    </source>
</reference>
<evidence type="ECO:0000313" key="4">
    <source>
        <dbReference type="Proteomes" id="UP000748756"/>
    </source>
</evidence>